<reference evidence="2 4" key="1">
    <citation type="submission" date="2017-06" db="EMBL/GenBank/DDBJ databases">
        <title>Genome Sequencing of the methanotroph Methylovulum psychrotolerants str. HV10-M2 isolated from a high-altitude environment.</title>
        <authorList>
            <person name="Mateos-Rivera A."/>
        </authorList>
    </citation>
    <scope>NUCLEOTIDE SEQUENCE [LARGE SCALE GENOMIC DNA]</scope>
    <source>
        <strain evidence="2 4">HV10_M2</strain>
    </source>
</reference>
<organism evidence="2 4">
    <name type="scientific">Methylovulum psychrotolerans</name>
    <dbReference type="NCBI Taxonomy" id="1704499"/>
    <lineage>
        <taxon>Bacteria</taxon>
        <taxon>Pseudomonadati</taxon>
        <taxon>Pseudomonadota</taxon>
        <taxon>Gammaproteobacteria</taxon>
        <taxon>Methylococcales</taxon>
        <taxon>Methylococcaceae</taxon>
        <taxon>Methylovulum</taxon>
    </lineage>
</organism>
<protein>
    <submittedName>
        <fullName evidence="3">PilZ domain-containing protein</fullName>
    </submittedName>
</protein>
<dbReference type="Gene3D" id="2.40.10.220">
    <property type="entry name" value="predicted glycosyltransferase like domains"/>
    <property type="match status" value="1"/>
</dbReference>
<evidence type="ECO:0000313" key="2">
    <source>
        <dbReference type="EMBL" id="ASF44958.1"/>
    </source>
</evidence>
<evidence type="ECO:0000313" key="3">
    <source>
        <dbReference type="EMBL" id="POZ53949.1"/>
    </source>
</evidence>
<evidence type="ECO:0000313" key="5">
    <source>
        <dbReference type="Proteomes" id="UP000237423"/>
    </source>
</evidence>
<keyword evidence="4" id="KW-1185">Reference proteome</keyword>
<dbReference type="Pfam" id="PF07238">
    <property type="entry name" value="PilZ"/>
    <property type="match status" value="1"/>
</dbReference>
<evidence type="ECO:0000313" key="4">
    <source>
        <dbReference type="Proteomes" id="UP000197019"/>
    </source>
</evidence>
<dbReference type="EMBL" id="CP022129">
    <property type="protein sequence ID" value="ASF44958.1"/>
    <property type="molecule type" value="Genomic_DNA"/>
</dbReference>
<dbReference type="Proteomes" id="UP000197019">
    <property type="component" value="Chromosome"/>
</dbReference>
<sequence length="133" mass="14774">MKKIIKTPQPDRRKRIDRRIHSRVLTEIAFAMTINGQEYIGNIDNISLSGAFLSNLQPYLAPELISQSGTINIEFDGEQLKLVCEIVYIAPMDNEFFPIGAGVMFNGTDAKTQASINKLASMLALALEEGRDT</sequence>
<reference evidence="3 5" key="2">
    <citation type="submission" date="2017-11" db="EMBL/GenBank/DDBJ databases">
        <title>Draft Genome Sequence of Methylobacter psychrotolerans Sph1T, an Obligate Methanotroph from Low-Temperature Environments.</title>
        <authorList>
            <person name="Oshkin I.Y."/>
            <person name="Miroshnikov K."/>
            <person name="Belova S.E."/>
            <person name="Korzhenkov A."/>
            <person name="Toshchakov S.V."/>
            <person name="Dedysh S.N."/>
        </authorList>
    </citation>
    <scope>NUCLEOTIDE SEQUENCE [LARGE SCALE GENOMIC DNA]</scope>
    <source>
        <strain evidence="3 5">Sph1</strain>
    </source>
</reference>
<dbReference type="Proteomes" id="UP000237423">
    <property type="component" value="Unassembled WGS sequence"/>
</dbReference>
<dbReference type="RefSeq" id="WP_088617841.1">
    <property type="nucleotide sequence ID" value="NZ_CP022129.1"/>
</dbReference>
<dbReference type="AlphaFoldDB" id="A0A1Z4BUM1"/>
<gene>
    <name evidence="3" type="ORF">AADEFJLK_00991</name>
    <name evidence="2" type="ORF">CEK71_02130</name>
</gene>
<dbReference type="KEGG" id="mpsy:CEK71_02130"/>
<dbReference type="EMBL" id="PGFZ01000001">
    <property type="protein sequence ID" value="POZ53949.1"/>
    <property type="molecule type" value="Genomic_DNA"/>
</dbReference>
<evidence type="ECO:0000259" key="1">
    <source>
        <dbReference type="Pfam" id="PF07238"/>
    </source>
</evidence>
<dbReference type="SUPFAM" id="SSF141371">
    <property type="entry name" value="PilZ domain-like"/>
    <property type="match status" value="1"/>
</dbReference>
<dbReference type="InterPro" id="IPR009875">
    <property type="entry name" value="PilZ_domain"/>
</dbReference>
<accession>A0A1Z4BUM1</accession>
<name>A0A1Z4BUM1_9GAMM</name>
<proteinExistence type="predicted"/>
<feature type="domain" description="PilZ" evidence="1">
    <location>
        <begin position="17"/>
        <end position="118"/>
    </location>
</feature>
<dbReference type="OrthoDB" id="5577297at2"/>
<dbReference type="GO" id="GO:0035438">
    <property type="term" value="F:cyclic-di-GMP binding"/>
    <property type="evidence" value="ECO:0007669"/>
    <property type="project" value="InterPro"/>
</dbReference>